<organism evidence="2 3">
    <name type="scientific">Halomonas citrativorans</name>
    <dbReference type="NCBI Taxonomy" id="2742612"/>
    <lineage>
        <taxon>Bacteria</taxon>
        <taxon>Pseudomonadati</taxon>
        <taxon>Pseudomonadota</taxon>
        <taxon>Gammaproteobacteria</taxon>
        <taxon>Oceanospirillales</taxon>
        <taxon>Halomonadaceae</taxon>
        <taxon>Halomonas</taxon>
    </lineage>
</organism>
<dbReference type="OrthoDB" id="8601734at2"/>
<name>A0A1R4HRF2_9GAMM</name>
<evidence type="ECO:0000256" key="1">
    <source>
        <dbReference type="SAM" id="Phobius"/>
    </source>
</evidence>
<keyword evidence="1" id="KW-0472">Membrane</keyword>
<dbReference type="RefSeq" id="WP_087105995.1">
    <property type="nucleotide sequence ID" value="NZ_FUKM01000011.1"/>
</dbReference>
<dbReference type="AlphaFoldDB" id="A0A1R4HRF2"/>
<sequence>MIWHLIAAIFAALAAAGIGLILRNLSRNRLPKWIVPVFAGLGMLGYQIHVEYSWFEHKQQQLPESSVVVSSATGTEVWRPWTFVFPITTQFSVVDSDNIITRDIEGDQVVEFILYQFIRRHTDFVSTQPYLLNCESRELVPLSNEAGEAQLSELRLLRETSTLLATVCGNAGA</sequence>
<gene>
    <name evidence="2" type="ORF">CZ787_02985</name>
</gene>
<accession>A0A1R4HRF2</accession>
<dbReference type="Proteomes" id="UP000196331">
    <property type="component" value="Unassembled WGS sequence"/>
</dbReference>
<feature type="transmembrane region" description="Helical" evidence="1">
    <location>
        <begin position="33"/>
        <end position="55"/>
    </location>
</feature>
<comment type="caution">
    <text evidence="2">The sequence shown here is derived from an EMBL/GenBank/DDBJ whole genome shotgun (WGS) entry which is preliminary data.</text>
</comment>
<keyword evidence="1" id="KW-0812">Transmembrane</keyword>
<evidence type="ECO:0000313" key="2">
    <source>
        <dbReference type="EMBL" id="SJN10139.1"/>
    </source>
</evidence>
<protein>
    <submittedName>
        <fullName evidence="2">Uncharacterized protein</fullName>
    </submittedName>
</protein>
<keyword evidence="1" id="KW-1133">Transmembrane helix</keyword>
<proteinExistence type="predicted"/>
<reference evidence="2 3" key="1">
    <citation type="submission" date="2017-02" db="EMBL/GenBank/DDBJ databases">
        <authorList>
            <person name="Dridi B."/>
        </authorList>
    </citation>
    <scope>NUCLEOTIDE SEQUENCE [LARGE SCALE GENOMIC DNA]</scope>
    <source>
        <strain evidence="2 3">JB380</strain>
    </source>
</reference>
<dbReference type="EMBL" id="FUKM01000011">
    <property type="protein sequence ID" value="SJN10139.1"/>
    <property type="molecule type" value="Genomic_DNA"/>
</dbReference>
<evidence type="ECO:0000313" key="3">
    <source>
        <dbReference type="Proteomes" id="UP000196331"/>
    </source>
</evidence>